<reference evidence="3" key="1">
    <citation type="submission" date="2016-06" db="UniProtKB">
        <authorList>
            <consortium name="WormBaseParasite"/>
        </authorList>
    </citation>
    <scope>IDENTIFICATION</scope>
</reference>
<protein>
    <submittedName>
        <fullName evidence="3">Reverse transcriptase domain-containing protein</fullName>
    </submittedName>
</protein>
<dbReference type="EMBL" id="UZAK01035476">
    <property type="protein sequence ID" value="VDP50624.1"/>
    <property type="molecule type" value="Genomic_DNA"/>
</dbReference>
<accession>A0A183KD37</accession>
<sequence length="161" mass="18472">MQLNDLDFADDLLRLLYTQQQMQEKTISVVAASEVVGLNIHREKSKILGYDTARTSRMALHREALEDEKTFTYLNSIIDEHGGYDANVKARIGKARTAYLQLKTSENQNNCLLTNTRVRISNTNVETVLLCVVETWRTTKAIIQKIQVFINSCLRKILKIR</sequence>
<dbReference type="PANTHER" id="PTHR47027">
    <property type="entry name" value="REVERSE TRANSCRIPTASE DOMAIN-CONTAINING PROTEIN"/>
    <property type="match status" value="1"/>
</dbReference>
<gene>
    <name evidence="1" type="ORF">SCUD_LOCUS12929</name>
</gene>
<dbReference type="AlphaFoldDB" id="A0A183KD37"/>
<organism evidence="3">
    <name type="scientific">Schistosoma curassoni</name>
    <dbReference type="NCBI Taxonomy" id="6186"/>
    <lineage>
        <taxon>Eukaryota</taxon>
        <taxon>Metazoa</taxon>
        <taxon>Spiralia</taxon>
        <taxon>Lophotrochozoa</taxon>
        <taxon>Platyhelminthes</taxon>
        <taxon>Trematoda</taxon>
        <taxon>Digenea</taxon>
        <taxon>Strigeidida</taxon>
        <taxon>Schistosomatoidea</taxon>
        <taxon>Schistosomatidae</taxon>
        <taxon>Schistosoma</taxon>
    </lineage>
</organism>
<evidence type="ECO:0000313" key="2">
    <source>
        <dbReference type="Proteomes" id="UP000279833"/>
    </source>
</evidence>
<proteinExistence type="predicted"/>
<name>A0A183KD37_9TREM</name>
<reference evidence="1 2" key="2">
    <citation type="submission" date="2018-11" db="EMBL/GenBank/DDBJ databases">
        <authorList>
            <consortium name="Pathogen Informatics"/>
        </authorList>
    </citation>
    <scope>NUCLEOTIDE SEQUENCE [LARGE SCALE GENOMIC DNA]</scope>
    <source>
        <strain evidence="1">Dakar</strain>
        <strain evidence="2">Dakar, Senegal</strain>
    </source>
</reference>
<evidence type="ECO:0000313" key="1">
    <source>
        <dbReference type="EMBL" id="VDP50624.1"/>
    </source>
</evidence>
<dbReference type="WBParaSite" id="SCUD_0001293201-mRNA-1">
    <property type="protein sequence ID" value="SCUD_0001293201-mRNA-1"/>
    <property type="gene ID" value="SCUD_0001293201"/>
</dbReference>
<dbReference type="PANTHER" id="PTHR47027:SF25">
    <property type="entry name" value="REVERSE TRANSCRIPTASE DOMAIN-CONTAINING PROTEIN"/>
    <property type="match status" value="1"/>
</dbReference>
<dbReference type="Proteomes" id="UP000279833">
    <property type="component" value="Unassembled WGS sequence"/>
</dbReference>
<evidence type="ECO:0000313" key="3">
    <source>
        <dbReference type="WBParaSite" id="SCUD_0001293201-mRNA-1"/>
    </source>
</evidence>
<keyword evidence="2" id="KW-1185">Reference proteome</keyword>